<sequence>MSKSRAWPIAALALAPMLLAAPAAHAAYPDKPVTIVIGYAAGGGNDVLARIMAEEMSKGLKQPVIVENRAGVASIIGAAYVAKAKPDGYTLFWGASGPISFNPGLYSKLPYSVDDFKPISLTAVFPLVLIANAELPAKNVAELVDYSKAHPDRANYGSSAASFQLVTELFKAKTGASFAHIPYKGSNESAQSVMAGNVSMAIVDPTPAMSALQSNRVRALGVTSAARTELLPDVPTLKESGIDLDVELWAGLLAPAGTPDDIVQRLQAEVARVTALPTVKKKFAAIGNTARSSTSKEFHDLIQREVPFWTKVARDNDIKAN</sequence>
<evidence type="ECO:0000313" key="4">
    <source>
        <dbReference type="Proteomes" id="UP000277294"/>
    </source>
</evidence>
<dbReference type="InterPro" id="IPR042100">
    <property type="entry name" value="Bug_dom1"/>
</dbReference>
<dbReference type="AlphaFoldDB" id="A0A3P4AYR6"/>
<dbReference type="EMBL" id="UWPJ01000011">
    <property type="protein sequence ID" value="VCU69224.1"/>
    <property type="molecule type" value="Genomic_DNA"/>
</dbReference>
<reference evidence="3 4" key="1">
    <citation type="submission" date="2018-10" db="EMBL/GenBank/DDBJ databases">
        <authorList>
            <person name="Criscuolo A."/>
        </authorList>
    </citation>
    <scope>NUCLEOTIDE SEQUENCE [LARGE SCALE GENOMIC DNA]</scope>
    <source>
        <strain evidence="3">DnA1</strain>
    </source>
</reference>
<keyword evidence="2" id="KW-0732">Signal</keyword>
<dbReference type="Pfam" id="PF03401">
    <property type="entry name" value="TctC"/>
    <property type="match status" value="1"/>
</dbReference>
<comment type="similarity">
    <text evidence="1">Belongs to the UPF0065 (bug) family.</text>
</comment>
<dbReference type="PANTHER" id="PTHR42928">
    <property type="entry name" value="TRICARBOXYLATE-BINDING PROTEIN"/>
    <property type="match status" value="1"/>
</dbReference>
<evidence type="ECO:0000256" key="2">
    <source>
        <dbReference type="SAM" id="SignalP"/>
    </source>
</evidence>
<dbReference type="OrthoDB" id="8627641at2"/>
<dbReference type="RefSeq" id="WP_124078564.1">
    <property type="nucleotide sequence ID" value="NZ_UWPJ01000011.1"/>
</dbReference>
<dbReference type="Gene3D" id="3.40.190.150">
    <property type="entry name" value="Bordetella uptake gene, domain 1"/>
    <property type="match status" value="1"/>
</dbReference>
<dbReference type="Proteomes" id="UP000277294">
    <property type="component" value="Unassembled WGS sequence"/>
</dbReference>
<dbReference type="InterPro" id="IPR005064">
    <property type="entry name" value="BUG"/>
</dbReference>
<feature type="signal peptide" evidence="2">
    <location>
        <begin position="1"/>
        <end position="26"/>
    </location>
</feature>
<keyword evidence="3" id="KW-0675">Receptor</keyword>
<dbReference type="CDD" id="cd07012">
    <property type="entry name" value="PBP2_Bug_TTT"/>
    <property type="match status" value="1"/>
</dbReference>
<keyword evidence="4" id="KW-1185">Reference proteome</keyword>
<dbReference type="PANTHER" id="PTHR42928:SF5">
    <property type="entry name" value="BLR1237 PROTEIN"/>
    <property type="match status" value="1"/>
</dbReference>
<organism evidence="3 4">
    <name type="scientific">Pigmentiphaga humi</name>
    <dbReference type="NCBI Taxonomy" id="2478468"/>
    <lineage>
        <taxon>Bacteria</taxon>
        <taxon>Pseudomonadati</taxon>
        <taxon>Pseudomonadota</taxon>
        <taxon>Betaproteobacteria</taxon>
        <taxon>Burkholderiales</taxon>
        <taxon>Alcaligenaceae</taxon>
        <taxon>Pigmentiphaga</taxon>
    </lineage>
</organism>
<accession>A0A3P4AYR6</accession>
<protein>
    <submittedName>
        <fullName evidence="3">Tripartite tricarboxylate transporter family receptor</fullName>
    </submittedName>
</protein>
<proteinExistence type="inferred from homology"/>
<dbReference type="Gene3D" id="3.40.190.10">
    <property type="entry name" value="Periplasmic binding protein-like II"/>
    <property type="match status" value="1"/>
</dbReference>
<evidence type="ECO:0000256" key="1">
    <source>
        <dbReference type="ARBA" id="ARBA00006987"/>
    </source>
</evidence>
<gene>
    <name evidence="3" type="ORF">PIGHUM_01284</name>
</gene>
<dbReference type="SUPFAM" id="SSF53850">
    <property type="entry name" value="Periplasmic binding protein-like II"/>
    <property type="match status" value="1"/>
</dbReference>
<feature type="chain" id="PRO_5018175652" evidence="2">
    <location>
        <begin position="27"/>
        <end position="321"/>
    </location>
</feature>
<evidence type="ECO:0000313" key="3">
    <source>
        <dbReference type="EMBL" id="VCU69224.1"/>
    </source>
</evidence>
<dbReference type="PIRSF" id="PIRSF017082">
    <property type="entry name" value="YflP"/>
    <property type="match status" value="1"/>
</dbReference>
<name>A0A3P4AYR6_9BURK</name>